<proteinExistence type="predicted"/>
<feature type="non-terminal residue" evidence="1">
    <location>
        <position position="1"/>
    </location>
</feature>
<comment type="caution">
    <text evidence="1">The sequence shown here is derived from an EMBL/GenBank/DDBJ whole genome shotgun (WGS) entry which is preliminary data.</text>
</comment>
<dbReference type="OrthoDB" id="2396797at2759"/>
<dbReference type="Proteomes" id="UP000789405">
    <property type="component" value="Unassembled WGS sequence"/>
</dbReference>
<dbReference type="EMBL" id="CAJVPY010024218">
    <property type="protein sequence ID" value="CAG8786340.1"/>
    <property type="molecule type" value="Genomic_DNA"/>
</dbReference>
<reference evidence="1" key="1">
    <citation type="submission" date="2021-06" db="EMBL/GenBank/DDBJ databases">
        <authorList>
            <person name="Kallberg Y."/>
            <person name="Tangrot J."/>
            <person name="Rosling A."/>
        </authorList>
    </citation>
    <scope>NUCLEOTIDE SEQUENCE</scope>
    <source>
        <strain evidence="1">MA453B</strain>
    </source>
</reference>
<gene>
    <name evidence="1" type="ORF">DERYTH_LOCUS20482</name>
</gene>
<name>A0A9N9JLI1_9GLOM</name>
<organism evidence="1 2">
    <name type="scientific">Dentiscutata erythropus</name>
    <dbReference type="NCBI Taxonomy" id="1348616"/>
    <lineage>
        <taxon>Eukaryota</taxon>
        <taxon>Fungi</taxon>
        <taxon>Fungi incertae sedis</taxon>
        <taxon>Mucoromycota</taxon>
        <taxon>Glomeromycotina</taxon>
        <taxon>Glomeromycetes</taxon>
        <taxon>Diversisporales</taxon>
        <taxon>Gigasporaceae</taxon>
        <taxon>Dentiscutata</taxon>
    </lineage>
</organism>
<dbReference type="AlphaFoldDB" id="A0A9N9JLI1"/>
<evidence type="ECO:0000313" key="2">
    <source>
        <dbReference type="Proteomes" id="UP000789405"/>
    </source>
</evidence>
<accession>A0A9N9JLI1</accession>
<protein>
    <submittedName>
        <fullName evidence="1">22944_t:CDS:1</fullName>
    </submittedName>
</protein>
<sequence length="168" mass="20016">MHDFTKNRLTECKNYKKVLESIILDNKSEENTSDSELRLLSENRLHFYCYIATGNYVFLFKKLSLAVKAFWLSDEIQFTKLNYAKSVLNKTIDEMQKIYETVSVEVIDTIENQYRETSKRTLKNHTPVDYNKNLNEINLYVSDYEEKQKIDKEKQPESRVIVEYDNKS</sequence>
<keyword evidence="2" id="KW-1185">Reference proteome</keyword>
<evidence type="ECO:0000313" key="1">
    <source>
        <dbReference type="EMBL" id="CAG8786340.1"/>
    </source>
</evidence>